<evidence type="ECO:0000256" key="2">
    <source>
        <dbReference type="ARBA" id="ARBA00023026"/>
    </source>
</evidence>
<comment type="caution">
    <text evidence="4">The sequence shown here is derived from an EMBL/GenBank/DDBJ whole genome shotgun (WGS) entry which is preliminary data.</text>
</comment>
<name>A0A9P8ZW75_9PEZI</name>
<dbReference type="Pfam" id="PF05630">
    <property type="entry name" value="NPP1"/>
    <property type="match status" value="1"/>
</dbReference>
<dbReference type="PANTHER" id="PTHR33657">
    <property type="entry name" value="DOMAIN PROTEIN, PUTATIVE (AFU_ORTHOLOGUE AFUA_5G00600)-RELATED"/>
    <property type="match status" value="1"/>
</dbReference>
<comment type="similarity">
    <text evidence="1">Belongs to the Necrosis inducing protein (NPP1) family.</text>
</comment>
<reference evidence="4" key="1">
    <citation type="journal article" date="2021" name="Nat. Commun.">
        <title>Genetic determinants of endophytism in the Arabidopsis root mycobiome.</title>
        <authorList>
            <person name="Mesny F."/>
            <person name="Miyauchi S."/>
            <person name="Thiergart T."/>
            <person name="Pickel B."/>
            <person name="Atanasova L."/>
            <person name="Karlsson M."/>
            <person name="Huettel B."/>
            <person name="Barry K.W."/>
            <person name="Haridas S."/>
            <person name="Chen C."/>
            <person name="Bauer D."/>
            <person name="Andreopoulos W."/>
            <person name="Pangilinan J."/>
            <person name="LaButti K."/>
            <person name="Riley R."/>
            <person name="Lipzen A."/>
            <person name="Clum A."/>
            <person name="Drula E."/>
            <person name="Henrissat B."/>
            <person name="Kohler A."/>
            <person name="Grigoriev I.V."/>
            <person name="Martin F.M."/>
            <person name="Hacquard S."/>
        </authorList>
    </citation>
    <scope>NUCLEOTIDE SEQUENCE</scope>
    <source>
        <strain evidence="4">MPI-SDFR-AT-0073</strain>
    </source>
</reference>
<dbReference type="AlphaFoldDB" id="A0A9P8ZW75"/>
<dbReference type="EMBL" id="JAGPXC010000005">
    <property type="protein sequence ID" value="KAH6652756.1"/>
    <property type="molecule type" value="Genomic_DNA"/>
</dbReference>
<evidence type="ECO:0000313" key="5">
    <source>
        <dbReference type="Proteomes" id="UP000758603"/>
    </source>
</evidence>
<keyword evidence="5" id="KW-1185">Reference proteome</keyword>
<dbReference type="PIRSF" id="PIRSF029958">
    <property type="entry name" value="Necrosis-inducing_protein"/>
    <property type="match status" value="1"/>
</dbReference>
<dbReference type="GeneID" id="70127035"/>
<dbReference type="OrthoDB" id="89086at2759"/>
<protein>
    <submittedName>
        <fullName evidence="4">Necrosis inducing protein</fullName>
    </submittedName>
</protein>
<feature type="chain" id="PRO_5040362728" evidence="3">
    <location>
        <begin position="22"/>
        <end position="244"/>
    </location>
</feature>
<dbReference type="RefSeq" id="XP_045957033.1">
    <property type="nucleotide sequence ID" value="XM_046098143.1"/>
</dbReference>
<evidence type="ECO:0000256" key="3">
    <source>
        <dbReference type="SAM" id="SignalP"/>
    </source>
</evidence>
<dbReference type="Proteomes" id="UP000758603">
    <property type="component" value="Unassembled WGS sequence"/>
</dbReference>
<dbReference type="InterPro" id="IPR008701">
    <property type="entry name" value="NPP1"/>
</dbReference>
<evidence type="ECO:0000256" key="1">
    <source>
        <dbReference type="ARBA" id="ARBA00009520"/>
    </source>
</evidence>
<proteinExistence type="inferred from homology"/>
<feature type="signal peptide" evidence="3">
    <location>
        <begin position="1"/>
        <end position="21"/>
    </location>
</feature>
<keyword evidence="2" id="KW-0843">Virulence</keyword>
<gene>
    <name evidence="4" type="ORF">BKA67DRAFT_519973</name>
</gene>
<sequence length="244" mass="25429">MQLIKSLSLAALGASAPAVLAGPLLRRGTVGNDDIVGLPQTVPSTTAGTLYLKYKPFLYRLNGCVPYPAVDASGNTNEGLSPTGDPAGDCTSSTGQIYTRSESANGAFAIMYAWYWPKDEPSALEGSLGIGHRHDWESAVVWLSSESTTATVLGVAASAHGGFAAKAASAVTFSGTGPLIEYESNGILDHSLTFTTTKGDQQPLVAWESLDSTIQSALANTDWGDANVPFIDANFANNLVEAQL</sequence>
<organism evidence="4 5">
    <name type="scientific">Truncatella angustata</name>
    <dbReference type="NCBI Taxonomy" id="152316"/>
    <lineage>
        <taxon>Eukaryota</taxon>
        <taxon>Fungi</taxon>
        <taxon>Dikarya</taxon>
        <taxon>Ascomycota</taxon>
        <taxon>Pezizomycotina</taxon>
        <taxon>Sordariomycetes</taxon>
        <taxon>Xylariomycetidae</taxon>
        <taxon>Amphisphaeriales</taxon>
        <taxon>Sporocadaceae</taxon>
        <taxon>Truncatella</taxon>
    </lineage>
</organism>
<dbReference type="PANTHER" id="PTHR33657:SF8">
    <property type="entry name" value="DOMAIN PROTEIN, PUTATIVE (AFU_ORTHOLOGUE AFUA_5G00600)-RELATED"/>
    <property type="match status" value="1"/>
</dbReference>
<keyword evidence="3" id="KW-0732">Signal</keyword>
<evidence type="ECO:0000313" key="4">
    <source>
        <dbReference type="EMBL" id="KAH6652756.1"/>
    </source>
</evidence>
<accession>A0A9P8ZW75</accession>